<accession>A0A0Q0TY56</accession>
<protein>
    <recommendedName>
        <fullName evidence="3">Branched-chain-amino-acid aminotransferase</fullName>
    </recommendedName>
</protein>
<evidence type="ECO:0008006" key="3">
    <source>
        <dbReference type="Google" id="ProtNLM"/>
    </source>
</evidence>
<dbReference type="AlphaFoldDB" id="A0A0Q0TY56"/>
<dbReference type="Proteomes" id="UP000050488">
    <property type="component" value="Unassembled WGS sequence"/>
</dbReference>
<sequence>MSALVVMDSWLVLDGQVEGLELHLERFAASCRELVGAAPPGDFLRRVRSACAEASGECFPLVTGRDSGFDLAMRPAPQRRATTRLWVPPEPDPRAYPEHKGPDMPALLALRERARAEGADDAVLHREGTVEEAATATLLFARGNSLLVPPGPRLPSVTERLFVARWEGPVREESVMVEEAPGLRCWAMNSLHGVTAVRGWA</sequence>
<dbReference type="GO" id="GO:0003824">
    <property type="term" value="F:catalytic activity"/>
    <property type="evidence" value="ECO:0007669"/>
    <property type="project" value="InterPro"/>
</dbReference>
<dbReference type="RefSeq" id="WP_055179037.1">
    <property type="nucleotide sequence ID" value="NZ_JAUSQY010000001.1"/>
</dbReference>
<dbReference type="OrthoDB" id="4570776at2"/>
<dbReference type="SUPFAM" id="SSF56752">
    <property type="entry name" value="D-aminoacid aminotransferase-like PLP-dependent enzymes"/>
    <property type="match status" value="1"/>
</dbReference>
<dbReference type="EMBL" id="LKEV01000008">
    <property type="protein sequence ID" value="KQB83998.1"/>
    <property type="molecule type" value="Genomic_DNA"/>
</dbReference>
<name>A0A0Q0TY56_9CORY</name>
<evidence type="ECO:0000313" key="1">
    <source>
        <dbReference type="EMBL" id="KQB83998.1"/>
    </source>
</evidence>
<proteinExistence type="predicted"/>
<keyword evidence="2" id="KW-1185">Reference proteome</keyword>
<comment type="caution">
    <text evidence="1">The sequence shown here is derived from an EMBL/GenBank/DDBJ whole genome shotgun (WGS) entry which is preliminary data.</text>
</comment>
<dbReference type="Gene3D" id="3.20.10.10">
    <property type="entry name" value="D-amino Acid Aminotransferase, subunit A, domain 2"/>
    <property type="match status" value="1"/>
</dbReference>
<reference evidence="1 2" key="1">
    <citation type="submission" date="2015-10" db="EMBL/GenBank/DDBJ databases">
        <title>Corynebacteirum lowii and Corynebacterium oculi species nova, derived from human clinical disease and and emended description of Corynebacterium mastiditis.</title>
        <authorList>
            <person name="Bernard K."/>
            <person name="Pacheco A.L."/>
            <person name="Mcdougall C."/>
            <person name="Burtx T."/>
            <person name="Weibe D."/>
            <person name="Tyler S."/>
            <person name="Olson A.B."/>
            <person name="Cnockaert M."/>
            <person name="Eguchi H."/>
            <person name="Kuwahara T."/>
            <person name="Nakayama-Imaohji H."/>
            <person name="Boudewijins M."/>
            <person name="Van Hoecke F."/>
            <person name="Bernier A.-M."/>
            <person name="Vandamme P."/>
        </authorList>
    </citation>
    <scope>NUCLEOTIDE SEQUENCE [LARGE SCALE GENOMIC DNA]</scope>
    <source>
        <strain evidence="1 2">NML 130206</strain>
    </source>
</reference>
<evidence type="ECO:0000313" key="2">
    <source>
        <dbReference type="Proteomes" id="UP000050488"/>
    </source>
</evidence>
<gene>
    <name evidence="1" type="ORF">Clow_02199</name>
</gene>
<organism evidence="1 2">
    <name type="scientific">Corynebacterium lowii</name>
    <dbReference type="NCBI Taxonomy" id="1544413"/>
    <lineage>
        <taxon>Bacteria</taxon>
        <taxon>Bacillati</taxon>
        <taxon>Actinomycetota</taxon>
        <taxon>Actinomycetes</taxon>
        <taxon>Mycobacteriales</taxon>
        <taxon>Corynebacteriaceae</taxon>
        <taxon>Corynebacterium</taxon>
    </lineage>
</organism>
<dbReference type="PATRIC" id="fig|1544413.3.peg.2197"/>
<dbReference type="Pfam" id="PF01063">
    <property type="entry name" value="Aminotran_4"/>
    <property type="match status" value="1"/>
</dbReference>
<dbReference type="InterPro" id="IPR043132">
    <property type="entry name" value="BCAT-like_C"/>
</dbReference>
<dbReference type="STRING" id="1544413.Clow_02199"/>
<dbReference type="InterPro" id="IPR036038">
    <property type="entry name" value="Aminotransferase-like"/>
</dbReference>
<dbReference type="InterPro" id="IPR001544">
    <property type="entry name" value="Aminotrans_IV"/>
</dbReference>